<evidence type="ECO:0000256" key="1">
    <source>
        <dbReference type="SAM" id="MobiDB-lite"/>
    </source>
</evidence>
<dbReference type="SUPFAM" id="SSF52047">
    <property type="entry name" value="RNI-like"/>
    <property type="match status" value="1"/>
</dbReference>
<dbReference type="AlphaFoldDB" id="A0A8T0IKV2"/>
<evidence type="ECO:0000313" key="2">
    <source>
        <dbReference type="EMBL" id="KAG0583655.1"/>
    </source>
</evidence>
<evidence type="ECO:0000313" key="3">
    <source>
        <dbReference type="Proteomes" id="UP000822688"/>
    </source>
</evidence>
<accession>A0A8T0IKV2</accession>
<reference evidence="2" key="1">
    <citation type="submission" date="2020-06" db="EMBL/GenBank/DDBJ databases">
        <title>WGS assembly of Ceratodon purpureus strain R40.</title>
        <authorList>
            <person name="Carey S.B."/>
            <person name="Jenkins J."/>
            <person name="Shu S."/>
            <person name="Lovell J.T."/>
            <person name="Sreedasyam A."/>
            <person name="Maumus F."/>
            <person name="Tiley G.P."/>
            <person name="Fernandez-Pozo N."/>
            <person name="Barry K."/>
            <person name="Chen C."/>
            <person name="Wang M."/>
            <person name="Lipzen A."/>
            <person name="Daum C."/>
            <person name="Saski C.A."/>
            <person name="Payton A.C."/>
            <person name="Mcbreen J.C."/>
            <person name="Conrad R.E."/>
            <person name="Kollar L.M."/>
            <person name="Olsson S."/>
            <person name="Huttunen S."/>
            <person name="Landis J.B."/>
            <person name="Wickett N.J."/>
            <person name="Johnson M.G."/>
            <person name="Rensing S.A."/>
            <person name="Grimwood J."/>
            <person name="Schmutz J."/>
            <person name="Mcdaniel S.F."/>
        </authorList>
    </citation>
    <scope>NUCLEOTIDE SEQUENCE</scope>
    <source>
        <strain evidence="2">R40</strain>
    </source>
</reference>
<comment type="caution">
    <text evidence="2">The sequence shown here is derived from an EMBL/GenBank/DDBJ whole genome shotgun (WGS) entry which is preliminary data.</text>
</comment>
<dbReference type="Proteomes" id="UP000822688">
    <property type="component" value="Chromosome 3"/>
</dbReference>
<feature type="region of interest" description="Disordered" evidence="1">
    <location>
        <begin position="125"/>
        <end position="145"/>
    </location>
</feature>
<sequence>MGLTGLKIACESLQCLPNSIGDLKLLDRLSLRRCDNLKRLPKTLGGLTILETVIIDRSSIRKLPRCIGQLSGLRRLEMKGCKNLQKLPTSKVGDEGVQEFAEAADFHQKPQRASAIHVAGLWQRRGDGSADNPARPANVGNHVRHRAPSFPGVGVHSCRLRRRPC</sequence>
<gene>
    <name evidence="2" type="ORF">KC19_3G152500</name>
</gene>
<keyword evidence="3" id="KW-1185">Reference proteome</keyword>
<dbReference type="InterPro" id="IPR032675">
    <property type="entry name" value="LRR_dom_sf"/>
</dbReference>
<dbReference type="PANTHER" id="PTHR47186">
    <property type="entry name" value="LEUCINE-RICH REPEAT-CONTAINING PROTEIN 57"/>
    <property type="match status" value="1"/>
</dbReference>
<organism evidence="2 3">
    <name type="scientific">Ceratodon purpureus</name>
    <name type="common">Fire moss</name>
    <name type="synonym">Dicranum purpureum</name>
    <dbReference type="NCBI Taxonomy" id="3225"/>
    <lineage>
        <taxon>Eukaryota</taxon>
        <taxon>Viridiplantae</taxon>
        <taxon>Streptophyta</taxon>
        <taxon>Embryophyta</taxon>
        <taxon>Bryophyta</taxon>
        <taxon>Bryophytina</taxon>
        <taxon>Bryopsida</taxon>
        <taxon>Dicranidae</taxon>
        <taxon>Pseudoditrichales</taxon>
        <taxon>Ditrichaceae</taxon>
        <taxon>Ceratodon</taxon>
    </lineage>
</organism>
<name>A0A8T0IKV2_CERPU</name>
<proteinExistence type="predicted"/>
<dbReference type="PANTHER" id="PTHR47186:SF63">
    <property type="entry name" value="C-JID DOMAIN-CONTAINING PROTEIN"/>
    <property type="match status" value="1"/>
</dbReference>
<dbReference type="Gene3D" id="3.80.10.10">
    <property type="entry name" value="Ribonuclease Inhibitor"/>
    <property type="match status" value="1"/>
</dbReference>
<dbReference type="EMBL" id="CM026423">
    <property type="protein sequence ID" value="KAG0583655.1"/>
    <property type="molecule type" value="Genomic_DNA"/>
</dbReference>
<protein>
    <submittedName>
        <fullName evidence="2">Uncharacterized protein</fullName>
    </submittedName>
</protein>